<feature type="domain" description="Radical SAM core" evidence="8">
    <location>
        <begin position="144"/>
        <end position="381"/>
    </location>
</feature>
<evidence type="ECO:0000256" key="2">
    <source>
        <dbReference type="ARBA" id="ARBA00022485"/>
    </source>
</evidence>
<feature type="region of interest" description="Disordered" evidence="7">
    <location>
        <begin position="40"/>
        <end position="72"/>
    </location>
</feature>
<keyword evidence="2" id="KW-0004">4Fe-4S</keyword>
<dbReference type="PIRSF" id="PIRSF020870">
    <property type="entry name" value="Radical_SAM_bac_prd"/>
    <property type="match status" value="1"/>
</dbReference>
<evidence type="ECO:0000256" key="5">
    <source>
        <dbReference type="ARBA" id="ARBA00023004"/>
    </source>
</evidence>
<evidence type="ECO:0000313" key="9">
    <source>
        <dbReference type="EMBL" id="MDG3496103.1"/>
    </source>
</evidence>
<dbReference type="SUPFAM" id="SSF102114">
    <property type="entry name" value="Radical SAM enzymes"/>
    <property type="match status" value="1"/>
</dbReference>
<proteinExistence type="predicted"/>
<dbReference type="PANTHER" id="PTHR43076">
    <property type="entry name" value="FO SYNTHASE (COFH)"/>
    <property type="match status" value="1"/>
</dbReference>
<dbReference type="Pfam" id="PF04055">
    <property type="entry name" value="Radical_SAM"/>
    <property type="match status" value="1"/>
</dbReference>
<keyword evidence="5" id="KW-0408">Iron</keyword>
<dbReference type="NCBIfam" id="NF045502">
    <property type="entry name" value="variant_rSAM"/>
    <property type="match status" value="1"/>
</dbReference>
<dbReference type="EMBL" id="VBTY01000153">
    <property type="protein sequence ID" value="MDG3496103.1"/>
    <property type="molecule type" value="Genomic_DNA"/>
</dbReference>
<evidence type="ECO:0000256" key="7">
    <source>
        <dbReference type="SAM" id="MobiDB-lite"/>
    </source>
</evidence>
<dbReference type="Gene3D" id="3.20.20.70">
    <property type="entry name" value="Aldolase class I"/>
    <property type="match status" value="1"/>
</dbReference>
<keyword evidence="6" id="KW-0411">Iron-sulfur</keyword>
<dbReference type="InterPro" id="IPR007197">
    <property type="entry name" value="rSAM"/>
</dbReference>
<dbReference type="GO" id="GO:0044689">
    <property type="term" value="F:7,8-didemethyl-8-hydroxy-5-deazariboflavin synthase activity"/>
    <property type="evidence" value="ECO:0007669"/>
    <property type="project" value="TreeGrafter"/>
</dbReference>
<comment type="cofactor">
    <cofactor evidence="1">
        <name>[4Fe-4S] cluster</name>
        <dbReference type="ChEBI" id="CHEBI:49883"/>
    </cofactor>
</comment>
<gene>
    <name evidence="9" type="ORF">FEV09_16275</name>
</gene>
<accession>A0A9X4M971</accession>
<evidence type="ECO:0000256" key="6">
    <source>
        <dbReference type="ARBA" id="ARBA00023014"/>
    </source>
</evidence>
<dbReference type="GO" id="GO:0051539">
    <property type="term" value="F:4 iron, 4 sulfur cluster binding"/>
    <property type="evidence" value="ECO:0007669"/>
    <property type="project" value="UniProtKB-KW"/>
</dbReference>
<dbReference type="InterPro" id="IPR016779">
    <property type="entry name" value="rSAM_MSMEG0568"/>
</dbReference>
<dbReference type="InterPro" id="IPR013785">
    <property type="entry name" value="Aldolase_TIM"/>
</dbReference>
<reference evidence="9" key="1">
    <citation type="submission" date="2019-05" db="EMBL/GenBank/DDBJ databases">
        <title>Whole genome sequencing of Pseudanabaena catenata USMAC16.</title>
        <authorList>
            <person name="Khan Z."/>
            <person name="Omar W.M."/>
            <person name="Convey P."/>
            <person name="Merican F."/>
            <person name="Najimudin N."/>
        </authorList>
    </citation>
    <scope>NUCLEOTIDE SEQUENCE</scope>
    <source>
        <strain evidence="9">USMAC16</strain>
    </source>
</reference>
<evidence type="ECO:0000313" key="10">
    <source>
        <dbReference type="Proteomes" id="UP001152872"/>
    </source>
</evidence>
<dbReference type="PANTHER" id="PTHR43076:SF1">
    <property type="entry name" value="LIPOYL SYNTHASE 2"/>
    <property type="match status" value="1"/>
</dbReference>
<evidence type="ECO:0000256" key="3">
    <source>
        <dbReference type="ARBA" id="ARBA00022691"/>
    </source>
</evidence>
<keyword evidence="4" id="KW-0479">Metal-binding</keyword>
<dbReference type="SMART" id="SM00729">
    <property type="entry name" value="Elp3"/>
    <property type="match status" value="1"/>
</dbReference>
<dbReference type="Proteomes" id="UP001152872">
    <property type="component" value="Unassembled WGS sequence"/>
</dbReference>
<comment type="caution">
    <text evidence="9">The sequence shown here is derived from an EMBL/GenBank/DDBJ whole genome shotgun (WGS) entry which is preliminary data.</text>
</comment>
<dbReference type="SFLD" id="SFLDS00029">
    <property type="entry name" value="Radical_SAM"/>
    <property type="match status" value="1"/>
</dbReference>
<dbReference type="CDD" id="cd01335">
    <property type="entry name" value="Radical_SAM"/>
    <property type="match status" value="1"/>
</dbReference>
<keyword evidence="3" id="KW-0949">S-adenosyl-L-methionine</keyword>
<dbReference type="InterPro" id="IPR006638">
    <property type="entry name" value="Elp3/MiaA/NifB-like_rSAM"/>
</dbReference>
<dbReference type="InterPro" id="IPR034405">
    <property type="entry name" value="F420"/>
</dbReference>
<evidence type="ECO:0000259" key="8">
    <source>
        <dbReference type="PROSITE" id="PS51918"/>
    </source>
</evidence>
<evidence type="ECO:0000256" key="1">
    <source>
        <dbReference type="ARBA" id="ARBA00001966"/>
    </source>
</evidence>
<dbReference type="GO" id="GO:0046872">
    <property type="term" value="F:metal ion binding"/>
    <property type="evidence" value="ECO:0007669"/>
    <property type="project" value="UniProtKB-KW"/>
</dbReference>
<name>A0A9X4M971_9CYAN</name>
<protein>
    <submittedName>
        <fullName evidence="9">MSMEG_0568 family radical SAM protein</fullName>
    </submittedName>
</protein>
<evidence type="ECO:0000256" key="4">
    <source>
        <dbReference type="ARBA" id="ARBA00022723"/>
    </source>
</evidence>
<feature type="compositionally biased region" description="Basic and acidic residues" evidence="7">
    <location>
        <begin position="42"/>
        <end position="57"/>
    </location>
</feature>
<keyword evidence="10" id="KW-1185">Reference proteome</keyword>
<dbReference type="PROSITE" id="PS51918">
    <property type="entry name" value="RADICAL_SAM"/>
    <property type="match status" value="1"/>
</dbReference>
<organism evidence="9 10">
    <name type="scientific">Pseudanabaena catenata USMAC16</name>
    <dbReference type="NCBI Taxonomy" id="1855837"/>
    <lineage>
        <taxon>Bacteria</taxon>
        <taxon>Bacillati</taxon>
        <taxon>Cyanobacteriota</taxon>
        <taxon>Cyanophyceae</taxon>
        <taxon>Pseudanabaenales</taxon>
        <taxon>Pseudanabaenaceae</taxon>
        <taxon>Pseudanabaena</taxon>
    </lineage>
</organism>
<dbReference type="InterPro" id="IPR058240">
    <property type="entry name" value="rSAM_sf"/>
</dbReference>
<sequence length="399" mass="43377">MNWYKTIFLSKIRSPVLMGQAFMNKQQLITELQTKGLQLADRSNDRLNDRLNDRPNDRQMGASGRKGGAGPSDHKAIAIDGMTVMVPVFNSSAASSPYRVEIDSETQEMFLESGKEAIATIAFPKAPKFYELTTSDGIPYWKIALLHSHDVLATTVLQTCMRYNHTDTACQFCAIGQSLEAGRTIARKTPAQLAEVAEAAVRLDGVKNMVMTTGTPNTSDRGAAYLTECAKAIKAQVDIPIQAQCEPPDDFIWFERMKAAGIDTLGMHLEAADPQVRAKIMAGKASVPLDYYFDAFASAVKVFGWGQVSTYLLAGLGDSLETLVETCDRLISIGVYPFVVPFVPISGTPLADHPAPTTEFMFALYERVGALLKRSQMSSADIKAGCAKCGACSALSLFE</sequence>
<dbReference type="SFLD" id="SFLDG01107">
    <property type="entry name" value="Uncharacterised_Radical_SAM_Su"/>
    <property type="match status" value="1"/>
</dbReference>
<dbReference type="AlphaFoldDB" id="A0A9X4M971"/>
<dbReference type="NCBIfam" id="TIGR04043">
    <property type="entry name" value="rSAM_MSMEG_0568"/>
    <property type="match status" value="1"/>
</dbReference>